<dbReference type="AlphaFoldDB" id="A0A1F4U3I2"/>
<sequence length="547" mass="64244">MIPLFKNKIIWLFLVILLCHGFFLIMNGICWDDYVLIPQLLSGNYNEVISIYSESGYILGGPAYLHIAYSFLFGSNLVFGYRFFAFIWIVLSGILVYKIFKKLKFKDLDSFFIASLASIYPAFKAAFIAIHAHYIFCYFVFILGVYIFVYKVKNNEFSLGLSQLFWRGLSILLFVLSFFTSSILVFYCGVLFFIITKDMIGRNSIKIMISSLFKYLDYWIIPMLFFFVEKTYFPAYGFYANQNELQFASTGKLLRVFAAFWKGIYVAIRASLSIINIPLFISIPAFVFFACYLFYRLIKEAIDSKEISNKLITYVFSWMLLILAIFPYAAVGKFPDSSYASRHLLLVGLPLALILFCFIRFIEKELQLGIKAVNIMFISLILLFSYVGIENYINWQYRFIKDESIMLQLKEMPYSKKYSTFFIENDTNKASSSIETAIYNYSYYEWSGIFNKVWKGEKWIGYDRDSVEENRFLKDRKCFIHRYNLADYDPSGPIADMKIFYPNKNKLITQRIKTIDVSKYYYFKWIKKDKLEGFLKSLVNVEITESQ</sequence>
<keyword evidence="1" id="KW-1133">Transmembrane helix</keyword>
<comment type="caution">
    <text evidence="2">The sequence shown here is derived from an EMBL/GenBank/DDBJ whole genome shotgun (WGS) entry which is preliminary data.</text>
</comment>
<keyword evidence="1" id="KW-0472">Membrane</keyword>
<feature type="transmembrane region" description="Helical" evidence="1">
    <location>
        <begin position="79"/>
        <end position="100"/>
    </location>
</feature>
<feature type="transmembrane region" description="Helical" evidence="1">
    <location>
        <begin position="253"/>
        <end position="272"/>
    </location>
</feature>
<feature type="transmembrane region" description="Helical" evidence="1">
    <location>
        <begin position="9"/>
        <end position="29"/>
    </location>
</feature>
<proteinExistence type="predicted"/>
<name>A0A1F4U3I2_UNCSA</name>
<evidence type="ECO:0008006" key="4">
    <source>
        <dbReference type="Google" id="ProtNLM"/>
    </source>
</evidence>
<evidence type="ECO:0000256" key="1">
    <source>
        <dbReference type="SAM" id="Phobius"/>
    </source>
</evidence>
<organism evidence="2 3">
    <name type="scientific">candidate division WOR-1 bacterium RIFOXYC2_FULL_46_14</name>
    <dbReference type="NCBI Taxonomy" id="1802587"/>
    <lineage>
        <taxon>Bacteria</taxon>
        <taxon>Bacillati</taxon>
        <taxon>Saganbacteria</taxon>
    </lineage>
</organism>
<dbReference type="EMBL" id="MEUJ01000008">
    <property type="protein sequence ID" value="OGC39451.1"/>
    <property type="molecule type" value="Genomic_DNA"/>
</dbReference>
<feature type="transmembrane region" description="Helical" evidence="1">
    <location>
        <begin position="368"/>
        <end position="389"/>
    </location>
</feature>
<feature type="transmembrane region" description="Helical" evidence="1">
    <location>
        <begin position="311"/>
        <end position="331"/>
    </location>
</feature>
<feature type="transmembrane region" description="Helical" evidence="1">
    <location>
        <begin position="121"/>
        <end position="149"/>
    </location>
</feature>
<accession>A0A1F4U3I2</accession>
<evidence type="ECO:0000313" key="2">
    <source>
        <dbReference type="EMBL" id="OGC39451.1"/>
    </source>
</evidence>
<reference evidence="2 3" key="1">
    <citation type="journal article" date="2016" name="Nat. Commun.">
        <title>Thousands of microbial genomes shed light on interconnected biogeochemical processes in an aquifer system.</title>
        <authorList>
            <person name="Anantharaman K."/>
            <person name="Brown C.T."/>
            <person name="Hug L.A."/>
            <person name="Sharon I."/>
            <person name="Castelle C.J."/>
            <person name="Probst A.J."/>
            <person name="Thomas B.C."/>
            <person name="Singh A."/>
            <person name="Wilkins M.J."/>
            <person name="Karaoz U."/>
            <person name="Brodie E.L."/>
            <person name="Williams K.H."/>
            <person name="Hubbard S.S."/>
            <person name="Banfield J.F."/>
        </authorList>
    </citation>
    <scope>NUCLEOTIDE SEQUENCE [LARGE SCALE GENOMIC DNA]</scope>
</reference>
<keyword evidence="1" id="KW-0812">Transmembrane</keyword>
<feature type="transmembrane region" description="Helical" evidence="1">
    <location>
        <begin position="215"/>
        <end position="233"/>
    </location>
</feature>
<feature type="transmembrane region" description="Helical" evidence="1">
    <location>
        <begin position="343"/>
        <end position="362"/>
    </location>
</feature>
<evidence type="ECO:0000313" key="3">
    <source>
        <dbReference type="Proteomes" id="UP000179242"/>
    </source>
</evidence>
<gene>
    <name evidence="2" type="ORF">A2438_07800</name>
</gene>
<dbReference type="Proteomes" id="UP000179242">
    <property type="component" value="Unassembled WGS sequence"/>
</dbReference>
<feature type="transmembrane region" description="Helical" evidence="1">
    <location>
        <begin position="169"/>
        <end position="194"/>
    </location>
</feature>
<protein>
    <recommendedName>
        <fullName evidence="4">Glycosyltransferase RgtA/B/C/D-like domain-containing protein</fullName>
    </recommendedName>
</protein>
<feature type="transmembrane region" description="Helical" evidence="1">
    <location>
        <begin position="279"/>
        <end position="299"/>
    </location>
</feature>